<dbReference type="Proteomes" id="UP000410492">
    <property type="component" value="Unassembled WGS sequence"/>
</dbReference>
<sequence length="54" mass="6093">MQLRYRRLETAAPRLYGTAAAPDTNVHLSIYRLVLQTAIPVPLRRRTVTSRTGA</sequence>
<dbReference type="OrthoDB" id="6792007at2759"/>
<reference evidence="1 2" key="1">
    <citation type="submission" date="2019-01" db="EMBL/GenBank/DDBJ databases">
        <authorList>
            <person name="Sayadi A."/>
        </authorList>
    </citation>
    <scope>NUCLEOTIDE SEQUENCE [LARGE SCALE GENOMIC DNA]</scope>
</reference>
<evidence type="ECO:0000313" key="2">
    <source>
        <dbReference type="Proteomes" id="UP000410492"/>
    </source>
</evidence>
<evidence type="ECO:0000313" key="1">
    <source>
        <dbReference type="EMBL" id="VEN62178.1"/>
    </source>
</evidence>
<organism evidence="1 2">
    <name type="scientific">Callosobruchus maculatus</name>
    <name type="common">Southern cowpea weevil</name>
    <name type="synonym">Pulse bruchid</name>
    <dbReference type="NCBI Taxonomy" id="64391"/>
    <lineage>
        <taxon>Eukaryota</taxon>
        <taxon>Metazoa</taxon>
        <taxon>Ecdysozoa</taxon>
        <taxon>Arthropoda</taxon>
        <taxon>Hexapoda</taxon>
        <taxon>Insecta</taxon>
        <taxon>Pterygota</taxon>
        <taxon>Neoptera</taxon>
        <taxon>Endopterygota</taxon>
        <taxon>Coleoptera</taxon>
        <taxon>Polyphaga</taxon>
        <taxon>Cucujiformia</taxon>
        <taxon>Chrysomeloidea</taxon>
        <taxon>Chrysomelidae</taxon>
        <taxon>Bruchinae</taxon>
        <taxon>Bruchini</taxon>
        <taxon>Callosobruchus</taxon>
    </lineage>
</organism>
<accession>A0A653DQU5</accession>
<proteinExistence type="predicted"/>
<name>A0A653DQU5_CALMS</name>
<dbReference type="AlphaFoldDB" id="A0A653DQU5"/>
<dbReference type="EMBL" id="CAACVG010013602">
    <property type="protein sequence ID" value="VEN62178.1"/>
    <property type="molecule type" value="Genomic_DNA"/>
</dbReference>
<protein>
    <submittedName>
        <fullName evidence="1">Uncharacterized protein</fullName>
    </submittedName>
</protein>
<keyword evidence="2" id="KW-1185">Reference proteome</keyword>
<gene>
    <name evidence="1" type="ORF">CALMAC_LOCUS19350</name>
</gene>